<keyword evidence="4" id="KW-1185">Reference proteome</keyword>
<evidence type="ECO:0000313" key="3">
    <source>
        <dbReference type="EMBL" id="KAF2423297.1"/>
    </source>
</evidence>
<evidence type="ECO:0000313" key="4">
    <source>
        <dbReference type="Proteomes" id="UP000800235"/>
    </source>
</evidence>
<evidence type="ECO:0000259" key="2">
    <source>
        <dbReference type="Pfam" id="PF07929"/>
    </source>
</evidence>
<proteinExistence type="predicted"/>
<gene>
    <name evidence="3" type="ORF">EJ08DRAFT_652836</name>
</gene>
<dbReference type="Proteomes" id="UP000800235">
    <property type="component" value="Unassembled WGS sequence"/>
</dbReference>
<evidence type="ECO:0000256" key="1">
    <source>
        <dbReference type="SAM" id="MobiDB-lite"/>
    </source>
</evidence>
<accession>A0A9P4TUP8</accession>
<dbReference type="Gene3D" id="3.10.290.30">
    <property type="entry name" value="MM3350-like"/>
    <property type="match status" value="1"/>
</dbReference>
<dbReference type="Pfam" id="PF07929">
    <property type="entry name" value="PRiA4_ORF3"/>
    <property type="match status" value="1"/>
</dbReference>
<organism evidence="3 4">
    <name type="scientific">Tothia fuscella</name>
    <dbReference type="NCBI Taxonomy" id="1048955"/>
    <lineage>
        <taxon>Eukaryota</taxon>
        <taxon>Fungi</taxon>
        <taxon>Dikarya</taxon>
        <taxon>Ascomycota</taxon>
        <taxon>Pezizomycotina</taxon>
        <taxon>Dothideomycetes</taxon>
        <taxon>Pleosporomycetidae</taxon>
        <taxon>Venturiales</taxon>
        <taxon>Cylindrosympodiaceae</taxon>
        <taxon>Tothia</taxon>
    </lineage>
</organism>
<dbReference type="InterPro" id="IPR024047">
    <property type="entry name" value="MM3350-like_sf"/>
</dbReference>
<dbReference type="AlphaFoldDB" id="A0A9P4TUP8"/>
<feature type="compositionally biased region" description="Basic residues" evidence="1">
    <location>
        <begin position="1"/>
        <end position="21"/>
    </location>
</feature>
<sequence>MPKAAKSKKPAAPKKGVKKAKSFSTKDEKIEIKENVVEDELAEDNTIPPITTPGPIENYLLYIELLDIDDPCITRTLSVPSWYSFADLSEVIQTAFDWSNMHMHKFEIDLRNEELKVCLKSHPTLEA</sequence>
<name>A0A9P4TUP8_9PEZI</name>
<comment type="caution">
    <text evidence="3">The sequence shown here is derived from an EMBL/GenBank/DDBJ whole genome shotgun (WGS) entry which is preliminary data.</text>
</comment>
<protein>
    <recommendedName>
        <fullName evidence="2">Plasmid pRiA4b Orf3-like domain-containing protein</fullName>
    </recommendedName>
</protein>
<feature type="region of interest" description="Disordered" evidence="1">
    <location>
        <begin position="1"/>
        <end position="23"/>
    </location>
</feature>
<dbReference type="EMBL" id="MU007083">
    <property type="protein sequence ID" value="KAF2423297.1"/>
    <property type="molecule type" value="Genomic_DNA"/>
</dbReference>
<dbReference type="InterPro" id="IPR012912">
    <property type="entry name" value="Plasmid_pRiA4b_Orf3-like"/>
</dbReference>
<reference evidence="3" key="1">
    <citation type="journal article" date="2020" name="Stud. Mycol.">
        <title>101 Dothideomycetes genomes: a test case for predicting lifestyles and emergence of pathogens.</title>
        <authorList>
            <person name="Haridas S."/>
            <person name="Albert R."/>
            <person name="Binder M."/>
            <person name="Bloem J."/>
            <person name="Labutti K."/>
            <person name="Salamov A."/>
            <person name="Andreopoulos B."/>
            <person name="Baker S."/>
            <person name="Barry K."/>
            <person name="Bills G."/>
            <person name="Bluhm B."/>
            <person name="Cannon C."/>
            <person name="Castanera R."/>
            <person name="Culley D."/>
            <person name="Daum C."/>
            <person name="Ezra D."/>
            <person name="Gonzalez J."/>
            <person name="Henrissat B."/>
            <person name="Kuo A."/>
            <person name="Liang C."/>
            <person name="Lipzen A."/>
            <person name="Lutzoni F."/>
            <person name="Magnuson J."/>
            <person name="Mondo S."/>
            <person name="Nolan M."/>
            <person name="Ohm R."/>
            <person name="Pangilinan J."/>
            <person name="Park H.-J."/>
            <person name="Ramirez L."/>
            <person name="Alfaro M."/>
            <person name="Sun H."/>
            <person name="Tritt A."/>
            <person name="Yoshinaga Y."/>
            <person name="Zwiers L.-H."/>
            <person name="Turgeon B."/>
            <person name="Goodwin S."/>
            <person name="Spatafora J."/>
            <person name="Crous P."/>
            <person name="Grigoriev I."/>
        </authorList>
    </citation>
    <scope>NUCLEOTIDE SEQUENCE</scope>
    <source>
        <strain evidence="3">CBS 130266</strain>
    </source>
</reference>
<feature type="domain" description="Plasmid pRiA4b Orf3-like" evidence="2">
    <location>
        <begin position="59"/>
        <end position="111"/>
    </location>
</feature>
<dbReference type="SUPFAM" id="SSF159941">
    <property type="entry name" value="MM3350-like"/>
    <property type="match status" value="1"/>
</dbReference>
<dbReference type="OrthoDB" id="245563at2759"/>